<sequence>MPELDPLLCSTANYYKSRADGLWRRFSTSLFLVMALFLVTLIFTQRLTTSSSIHLAIGRTIQSLSTNEAEMANLTAEIEEVLVEQRSLIAEEMSDYHYPAGKYNLSAKSLRELVPESGGVPVRSLVLTTWRSGSTFLGEVLNSHPSTFYHYEPLLDYDIVQIRGPPLAVGAIQRLENLLRCNYSNLEHYLEYGQDHTWLFAHNSRLWNRCLLHPHLCWLPQLLSPFCSLFPFQSMKTVRVRLRLIEQFLEDPSLNVRVLLLVRDPRGTMQSRRHREWCPGQPDCWDPAKLCADLTADYSTAIKFADRYPRTFKTMRYEDLSLDPYKGVEQLFQFFGLDFHPQVKAFLDSHTKTDAGGVSSTFRNSKAAPFHWRQDLTHKEVRAIQRVCRPAMAAWGYQLAQNASHQHDFNPITEHFTLD</sequence>
<dbReference type="SUPFAM" id="SSF52540">
    <property type="entry name" value="P-loop containing nucleoside triphosphate hydrolases"/>
    <property type="match status" value="1"/>
</dbReference>
<gene>
    <name evidence="4" type="ORF">g.7195</name>
</gene>
<name>A0A1B6MIT2_9HEMI</name>
<dbReference type="InterPro" id="IPR027417">
    <property type="entry name" value="P-loop_NTPase"/>
</dbReference>
<dbReference type="InterPro" id="IPR051135">
    <property type="entry name" value="Gal/GlcNAc/GalNAc_ST"/>
</dbReference>
<dbReference type="PANTHER" id="PTHR10704">
    <property type="entry name" value="CARBOHYDRATE SULFOTRANSFERASE"/>
    <property type="match status" value="1"/>
</dbReference>
<accession>A0A1B6MIT2</accession>
<dbReference type="PANTHER" id="PTHR10704:SF44">
    <property type="entry name" value="LD35051P-RELATED"/>
    <property type="match status" value="1"/>
</dbReference>
<dbReference type="Pfam" id="PF00685">
    <property type="entry name" value="Sulfotransfer_1"/>
    <property type="match status" value="1"/>
</dbReference>
<dbReference type="GO" id="GO:0001517">
    <property type="term" value="F:N-acetylglucosamine 6-O-sulfotransferase activity"/>
    <property type="evidence" value="ECO:0007669"/>
    <property type="project" value="TreeGrafter"/>
</dbReference>
<evidence type="ECO:0000256" key="2">
    <source>
        <dbReference type="SAM" id="Phobius"/>
    </source>
</evidence>
<dbReference type="GO" id="GO:0006790">
    <property type="term" value="P:sulfur compound metabolic process"/>
    <property type="evidence" value="ECO:0007669"/>
    <property type="project" value="TreeGrafter"/>
</dbReference>
<protein>
    <recommendedName>
        <fullName evidence="3">Sulfotransferase domain-containing protein</fullName>
    </recommendedName>
</protein>
<evidence type="ECO:0000256" key="1">
    <source>
        <dbReference type="SAM" id="Coils"/>
    </source>
</evidence>
<feature type="coiled-coil region" evidence="1">
    <location>
        <begin position="64"/>
        <end position="91"/>
    </location>
</feature>
<evidence type="ECO:0000259" key="3">
    <source>
        <dbReference type="Pfam" id="PF00685"/>
    </source>
</evidence>
<dbReference type="InterPro" id="IPR000863">
    <property type="entry name" value="Sulfotransferase_dom"/>
</dbReference>
<dbReference type="Gene3D" id="3.40.50.300">
    <property type="entry name" value="P-loop containing nucleotide triphosphate hydrolases"/>
    <property type="match status" value="1"/>
</dbReference>
<dbReference type="FunFam" id="3.40.50.300:FF:001931">
    <property type="entry name" value="Blast:Carbohydrate sulfotransferase 4"/>
    <property type="match status" value="1"/>
</dbReference>
<keyword evidence="1" id="KW-0175">Coiled coil</keyword>
<keyword evidence="2" id="KW-0472">Membrane</keyword>
<proteinExistence type="predicted"/>
<evidence type="ECO:0000313" key="4">
    <source>
        <dbReference type="EMBL" id="JAT35795.1"/>
    </source>
</evidence>
<feature type="domain" description="Sulfotransferase" evidence="3">
    <location>
        <begin position="124"/>
        <end position="396"/>
    </location>
</feature>
<keyword evidence="2" id="KW-0812">Transmembrane</keyword>
<dbReference type="AlphaFoldDB" id="A0A1B6MIT2"/>
<dbReference type="GO" id="GO:0006044">
    <property type="term" value="P:N-acetylglucosamine metabolic process"/>
    <property type="evidence" value="ECO:0007669"/>
    <property type="project" value="TreeGrafter"/>
</dbReference>
<dbReference type="EMBL" id="GEBQ01004182">
    <property type="protein sequence ID" value="JAT35795.1"/>
    <property type="molecule type" value="Transcribed_RNA"/>
</dbReference>
<feature type="transmembrane region" description="Helical" evidence="2">
    <location>
        <begin position="26"/>
        <end position="44"/>
    </location>
</feature>
<reference evidence="4" key="1">
    <citation type="submission" date="2015-11" db="EMBL/GenBank/DDBJ databases">
        <title>De novo transcriptome assembly of four potential Pierce s Disease insect vectors from Arizona vineyards.</title>
        <authorList>
            <person name="Tassone E.E."/>
        </authorList>
    </citation>
    <scope>NUCLEOTIDE SEQUENCE</scope>
</reference>
<organism evidence="4">
    <name type="scientific">Graphocephala atropunctata</name>
    <dbReference type="NCBI Taxonomy" id="36148"/>
    <lineage>
        <taxon>Eukaryota</taxon>
        <taxon>Metazoa</taxon>
        <taxon>Ecdysozoa</taxon>
        <taxon>Arthropoda</taxon>
        <taxon>Hexapoda</taxon>
        <taxon>Insecta</taxon>
        <taxon>Pterygota</taxon>
        <taxon>Neoptera</taxon>
        <taxon>Paraneoptera</taxon>
        <taxon>Hemiptera</taxon>
        <taxon>Auchenorrhyncha</taxon>
        <taxon>Membracoidea</taxon>
        <taxon>Cicadellidae</taxon>
        <taxon>Cicadellinae</taxon>
        <taxon>Cicadellini</taxon>
        <taxon>Graphocephala</taxon>
    </lineage>
</organism>
<keyword evidence="2" id="KW-1133">Transmembrane helix</keyword>